<evidence type="ECO:0000256" key="2">
    <source>
        <dbReference type="ARBA" id="ARBA00022692"/>
    </source>
</evidence>
<dbReference type="Proteomes" id="UP000077755">
    <property type="component" value="Chromosome 4"/>
</dbReference>
<evidence type="ECO:0000256" key="5">
    <source>
        <dbReference type="ARBA" id="ARBA00044504"/>
    </source>
</evidence>
<comment type="similarity">
    <text evidence="5">Belongs to the major facilitator superfamily. Phosphate:H(+) symporter (TC 2.A.1.9) family.</text>
</comment>
<dbReference type="InterPro" id="IPR036259">
    <property type="entry name" value="MFS_trans_sf"/>
</dbReference>
<comment type="subcellular location">
    <subcellularLocation>
        <location evidence="1">Membrane</location>
        <topology evidence="1">Multi-pass membrane protein</topology>
    </subcellularLocation>
</comment>
<keyword evidence="2 6" id="KW-0812">Transmembrane</keyword>
<dbReference type="GO" id="GO:0016020">
    <property type="term" value="C:membrane"/>
    <property type="evidence" value="ECO:0007669"/>
    <property type="project" value="UniProtKB-SubCell"/>
</dbReference>
<evidence type="ECO:0000256" key="6">
    <source>
        <dbReference type="SAM" id="Phobius"/>
    </source>
</evidence>
<name>A0AAF0WV79_DAUCS</name>
<keyword evidence="4 6" id="KW-0472">Membrane</keyword>
<evidence type="ECO:0000259" key="7">
    <source>
        <dbReference type="Pfam" id="PF23262"/>
    </source>
</evidence>
<evidence type="ECO:0000313" key="8">
    <source>
        <dbReference type="EMBL" id="WOG95258.1"/>
    </source>
</evidence>
<dbReference type="PANTHER" id="PTHR21576">
    <property type="entry name" value="UNCHARACTERIZED NODULIN-LIKE PROTEIN"/>
    <property type="match status" value="1"/>
</dbReference>
<dbReference type="AlphaFoldDB" id="A0AAF0WV79"/>
<dbReference type="EMBL" id="CP093346">
    <property type="protein sequence ID" value="WOG95258.1"/>
    <property type="molecule type" value="Genomic_DNA"/>
</dbReference>
<gene>
    <name evidence="8" type="ORF">DCAR_0414570</name>
</gene>
<dbReference type="InterPro" id="IPR056555">
    <property type="entry name" value="NFD4_C"/>
</dbReference>
<reference evidence="8" key="2">
    <citation type="submission" date="2022-03" db="EMBL/GenBank/DDBJ databases">
        <title>Draft title - Genomic analysis of global carrot germplasm unveils the trajectory of domestication and the origin of high carotenoid orange carrot.</title>
        <authorList>
            <person name="Iorizzo M."/>
            <person name="Ellison S."/>
            <person name="Senalik D."/>
            <person name="Macko-Podgorni A."/>
            <person name="Grzebelus D."/>
            <person name="Bostan H."/>
            <person name="Rolling W."/>
            <person name="Curaba J."/>
            <person name="Simon P."/>
        </authorList>
    </citation>
    <scope>NUCLEOTIDE SEQUENCE</scope>
    <source>
        <tissue evidence="8">Leaf</tissue>
    </source>
</reference>
<keyword evidence="9" id="KW-1185">Reference proteome</keyword>
<evidence type="ECO:0000256" key="4">
    <source>
        <dbReference type="ARBA" id="ARBA00023136"/>
    </source>
</evidence>
<evidence type="ECO:0000256" key="1">
    <source>
        <dbReference type="ARBA" id="ARBA00004141"/>
    </source>
</evidence>
<keyword evidence="3 6" id="KW-1133">Transmembrane helix</keyword>
<feature type="domain" description="NFD4 C-terminal" evidence="7">
    <location>
        <begin position="23"/>
        <end position="127"/>
    </location>
</feature>
<reference evidence="8" key="1">
    <citation type="journal article" date="2016" name="Nat. Genet.">
        <title>A high-quality carrot genome assembly provides new insights into carotenoid accumulation and asterid genome evolution.</title>
        <authorList>
            <person name="Iorizzo M."/>
            <person name="Ellison S."/>
            <person name="Senalik D."/>
            <person name="Zeng P."/>
            <person name="Satapoomin P."/>
            <person name="Huang J."/>
            <person name="Bowman M."/>
            <person name="Iovene M."/>
            <person name="Sanseverino W."/>
            <person name="Cavagnaro P."/>
            <person name="Yildiz M."/>
            <person name="Macko-Podgorni A."/>
            <person name="Moranska E."/>
            <person name="Grzebelus E."/>
            <person name="Grzebelus D."/>
            <person name="Ashrafi H."/>
            <person name="Zheng Z."/>
            <person name="Cheng S."/>
            <person name="Spooner D."/>
            <person name="Van Deynze A."/>
            <person name="Simon P."/>
        </authorList>
    </citation>
    <scope>NUCLEOTIDE SEQUENCE</scope>
    <source>
        <tissue evidence="8">Leaf</tissue>
    </source>
</reference>
<dbReference type="SUPFAM" id="SSF103473">
    <property type="entry name" value="MFS general substrate transporter"/>
    <property type="match status" value="1"/>
</dbReference>
<organism evidence="8 9">
    <name type="scientific">Daucus carota subsp. sativus</name>
    <name type="common">Carrot</name>
    <dbReference type="NCBI Taxonomy" id="79200"/>
    <lineage>
        <taxon>Eukaryota</taxon>
        <taxon>Viridiplantae</taxon>
        <taxon>Streptophyta</taxon>
        <taxon>Embryophyta</taxon>
        <taxon>Tracheophyta</taxon>
        <taxon>Spermatophyta</taxon>
        <taxon>Magnoliopsida</taxon>
        <taxon>eudicotyledons</taxon>
        <taxon>Gunneridae</taxon>
        <taxon>Pentapetalae</taxon>
        <taxon>asterids</taxon>
        <taxon>campanulids</taxon>
        <taxon>Apiales</taxon>
        <taxon>Apiaceae</taxon>
        <taxon>Apioideae</taxon>
        <taxon>Scandiceae</taxon>
        <taxon>Daucinae</taxon>
        <taxon>Daucus</taxon>
        <taxon>Daucus sect. Daucus</taxon>
    </lineage>
</organism>
<protein>
    <recommendedName>
        <fullName evidence="7">NFD4 C-terminal domain-containing protein</fullName>
    </recommendedName>
</protein>
<feature type="transmembrane region" description="Helical" evidence="6">
    <location>
        <begin position="98"/>
        <end position="120"/>
    </location>
</feature>
<evidence type="ECO:0000256" key="3">
    <source>
        <dbReference type="ARBA" id="ARBA00022989"/>
    </source>
</evidence>
<evidence type="ECO:0000313" key="9">
    <source>
        <dbReference type="Proteomes" id="UP000077755"/>
    </source>
</evidence>
<dbReference type="PANTHER" id="PTHR21576:SF22">
    <property type="entry name" value="F25A4.25 PROTEIN"/>
    <property type="match status" value="1"/>
</dbReference>
<sequence>MILTLATIASGHLVIASGFPGNLCLGSVLVGVCYGSQWSLMPTITSEIFGMLHLGTIFNTIDVASPIGFYIMYVRVAVYIYDKKASGQRTCYGTHCFILSYCIFAVVSLFSSLVALILFFRTKRFYTMVLLTRIQHSSRG</sequence>
<dbReference type="Pfam" id="PF23262">
    <property type="entry name" value="NFD4_C"/>
    <property type="match status" value="1"/>
</dbReference>
<accession>A0AAF0WV79</accession>
<proteinExistence type="inferred from homology"/>